<sequence length="70" mass="7372">MMSFVTKVVGGVPDGAPIVGASPRFVVTVGKLSAEALTFLSPHPVSNKADTASSAKTFFITSFLLRRFRG</sequence>
<accession>A0A6J7UB40</accession>
<gene>
    <name evidence="1" type="ORF">UFOPK4348_00342</name>
</gene>
<dbReference type="AlphaFoldDB" id="A0A6J7UB40"/>
<evidence type="ECO:0000313" key="1">
    <source>
        <dbReference type="EMBL" id="CAB5061468.1"/>
    </source>
</evidence>
<protein>
    <submittedName>
        <fullName evidence="1">Unannotated protein</fullName>
    </submittedName>
</protein>
<dbReference type="EMBL" id="CAFBQR010000043">
    <property type="protein sequence ID" value="CAB5061468.1"/>
    <property type="molecule type" value="Genomic_DNA"/>
</dbReference>
<reference evidence="1" key="1">
    <citation type="submission" date="2020-05" db="EMBL/GenBank/DDBJ databases">
        <authorList>
            <person name="Chiriac C."/>
            <person name="Salcher M."/>
            <person name="Ghai R."/>
            <person name="Kavagutti S V."/>
        </authorList>
    </citation>
    <scope>NUCLEOTIDE SEQUENCE</scope>
</reference>
<proteinExistence type="predicted"/>
<name>A0A6J7UB40_9ZZZZ</name>
<organism evidence="1">
    <name type="scientific">freshwater metagenome</name>
    <dbReference type="NCBI Taxonomy" id="449393"/>
    <lineage>
        <taxon>unclassified sequences</taxon>
        <taxon>metagenomes</taxon>
        <taxon>ecological metagenomes</taxon>
    </lineage>
</organism>